<organism evidence="1 2">
    <name type="scientific">Candidatus Gottesmanbacteria bacterium RIFCSPLOWO2_01_FULL_49_10</name>
    <dbReference type="NCBI Taxonomy" id="1798396"/>
    <lineage>
        <taxon>Bacteria</taxon>
        <taxon>Candidatus Gottesmaniibacteriota</taxon>
    </lineage>
</organism>
<protein>
    <recommendedName>
        <fullName evidence="3">Nucleotidyl transferase AbiEii toxin, Type IV TA system</fullName>
    </recommendedName>
</protein>
<evidence type="ECO:0000313" key="1">
    <source>
        <dbReference type="EMBL" id="OGG28924.1"/>
    </source>
</evidence>
<dbReference type="Gene3D" id="3.10.450.620">
    <property type="entry name" value="JHP933, nucleotidyltransferase-like core domain"/>
    <property type="match status" value="1"/>
</dbReference>
<dbReference type="AlphaFoldDB" id="A0A1F6AW54"/>
<accession>A0A1F6AW54</accession>
<dbReference type="EMBL" id="MFJZ01000063">
    <property type="protein sequence ID" value="OGG28924.1"/>
    <property type="molecule type" value="Genomic_DNA"/>
</dbReference>
<evidence type="ECO:0000313" key="2">
    <source>
        <dbReference type="Proteomes" id="UP000176409"/>
    </source>
</evidence>
<sequence>MGKTILTAIQQKACTEIASDPVVKKQFYLTGGTALSEYYLHHRLSEDLDFFSEIEVDSLWLSIFTKKIKAAIGASSVDSQKSFNRNLIFFHIGKTVLKTEFTYFPFTQIEKTKIINALHVDSLLDIAVNKFFTIYQKPASRHFIDLFCILQSSDIQWDNLLKLARIKFDTVIDPLQLGSQLITANIVGQLPHMITPIKESQWRTYFLEKVKKLKKDIGK</sequence>
<dbReference type="Proteomes" id="UP000176409">
    <property type="component" value="Unassembled WGS sequence"/>
</dbReference>
<evidence type="ECO:0008006" key="3">
    <source>
        <dbReference type="Google" id="ProtNLM"/>
    </source>
</evidence>
<dbReference type="STRING" id="1798396.A2973_01310"/>
<comment type="caution">
    <text evidence="1">The sequence shown here is derived from an EMBL/GenBank/DDBJ whole genome shotgun (WGS) entry which is preliminary data.</text>
</comment>
<dbReference type="InterPro" id="IPR014942">
    <property type="entry name" value="AbiEii"/>
</dbReference>
<name>A0A1F6AW54_9BACT</name>
<gene>
    <name evidence="1" type="ORF">A2973_01310</name>
</gene>
<reference evidence="1 2" key="1">
    <citation type="journal article" date="2016" name="Nat. Commun.">
        <title>Thousands of microbial genomes shed light on interconnected biogeochemical processes in an aquifer system.</title>
        <authorList>
            <person name="Anantharaman K."/>
            <person name="Brown C.T."/>
            <person name="Hug L.A."/>
            <person name="Sharon I."/>
            <person name="Castelle C.J."/>
            <person name="Probst A.J."/>
            <person name="Thomas B.C."/>
            <person name="Singh A."/>
            <person name="Wilkins M.J."/>
            <person name="Karaoz U."/>
            <person name="Brodie E.L."/>
            <person name="Williams K.H."/>
            <person name="Hubbard S.S."/>
            <person name="Banfield J.F."/>
        </authorList>
    </citation>
    <scope>NUCLEOTIDE SEQUENCE [LARGE SCALE GENOMIC DNA]</scope>
</reference>
<dbReference type="Pfam" id="PF08843">
    <property type="entry name" value="AbiEii"/>
    <property type="match status" value="1"/>
</dbReference>
<proteinExistence type="predicted"/>